<organism evidence="1 2">
    <name type="scientific">Salinimonas iocasae</name>
    <dbReference type="NCBI Taxonomy" id="2572577"/>
    <lineage>
        <taxon>Bacteria</taxon>
        <taxon>Pseudomonadati</taxon>
        <taxon>Pseudomonadota</taxon>
        <taxon>Gammaproteobacteria</taxon>
        <taxon>Alteromonadales</taxon>
        <taxon>Alteromonadaceae</taxon>
        <taxon>Alteromonas/Salinimonas group</taxon>
        <taxon>Salinimonas</taxon>
    </lineage>
</organism>
<dbReference type="AlphaFoldDB" id="A0A5B7Y946"/>
<dbReference type="EMBL" id="CP039852">
    <property type="protein sequence ID" value="QCZ92184.1"/>
    <property type="molecule type" value="Genomic_DNA"/>
</dbReference>
<keyword evidence="2" id="KW-1185">Reference proteome</keyword>
<proteinExistence type="predicted"/>
<dbReference type="OrthoDB" id="9801085at2"/>
<name>A0A5B7Y946_9ALTE</name>
<gene>
    <name evidence="1" type="ORF">FBQ74_01255</name>
</gene>
<dbReference type="Proteomes" id="UP000304912">
    <property type="component" value="Chromosome"/>
</dbReference>
<dbReference type="KEGG" id="salk:FBQ74_01255"/>
<accession>A0A5B7Y946</accession>
<protein>
    <submittedName>
        <fullName evidence="1">Uncharacterized protein</fullName>
    </submittedName>
</protein>
<dbReference type="RefSeq" id="WP_139754946.1">
    <property type="nucleotide sequence ID" value="NZ_CP039852.1"/>
</dbReference>
<reference evidence="1 2" key="1">
    <citation type="submission" date="2019-04" db="EMBL/GenBank/DDBJ databases">
        <title>Salinimonas iocasae sp. nov., a halophilic bacterium isolated from the outer tube casing of tubeworms in Okinawa Trough.</title>
        <authorList>
            <person name="Zhang H."/>
            <person name="Wang H."/>
            <person name="Li C."/>
        </authorList>
    </citation>
    <scope>NUCLEOTIDE SEQUENCE [LARGE SCALE GENOMIC DNA]</scope>
    <source>
        <strain evidence="1 2">KX18D6</strain>
    </source>
</reference>
<sequence>MNTYLLSTEQLQCIAIAIHEDASSNLCTDDVREIAYQCLDNIAGFESLSEQQLQRMVELIINHYFNSIRNIKK</sequence>
<evidence type="ECO:0000313" key="1">
    <source>
        <dbReference type="EMBL" id="QCZ92184.1"/>
    </source>
</evidence>
<evidence type="ECO:0000313" key="2">
    <source>
        <dbReference type="Proteomes" id="UP000304912"/>
    </source>
</evidence>